<dbReference type="EnsemblMetazoa" id="PPA16262.1">
    <property type="protein sequence ID" value="PPA16262.1"/>
    <property type="gene ID" value="WBGene00105816"/>
</dbReference>
<name>A0A454XQF5_PRIPA</name>
<proteinExistence type="predicted"/>
<keyword evidence="2" id="KW-1185">Reference proteome</keyword>
<evidence type="ECO:0000313" key="2">
    <source>
        <dbReference type="Proteomes" id="UP000005239"/>
    </source>
</evidence>
<accession>A0A454XQF5</accession>
<evidence type="ECO:0000313" key="1">
    <source>
        <dbReference type="EnsemblMetazoa" id="PPA16262.1"/>
    </source>
</evidence>
<gene>
    <name evidence="1" type="primary">WBGene00105816</name>
</gene>
<reference evidence="1" key="2">
    <citation type="submission" date="2022-06" db="UniProtKB">
        <authorList>
            <consortium name="EnsemblMetazoa"/>
        </authorList>
    </citation>
    <scope>IDENTIFICATION</scope>
    <source>
        <strain evidence="1">PS312</strain>
    </source>
</reference>
<accession>A0A8R1YF78</accession>
<dbReference type="AlphaFoldDB" id="A0A454XQF5"/>
<dbReference type="Proteomes" id="UP000005239">
    <property type="component" value="Unassembled WGS sequence"/>
</dbReference>
<protein>
    <submittedName>
        <fullName evidence="1">Uncharacterized protein</fullName>
    </submittedName>
</protein>
<reference evidence="2" key="1">
    <citation type="journal article" date="2008" name="Nat. Genet.">
        <title>The Pristionchus pacificus genome provides a unique perspective on nematode lifestyle and parasitism.</title>
        <authorList>
            <person name="Dieterich C."/>
            <person name="Clifton S.W."/>
            <person name="Schuster L.N."/>
            <person name="Chinwalla A."/>
            <person name="Delehaunty K."/>
            <person name="Dinkelacker I."/>
            <person name="Fulton L."/>
            <person name="Fulton R."/>
            <person name="Godfrey J."/>
            <person name="Minx P."/>
            <person name="Mitreva M."/>
            <person name="Roeseler W."/>
            <person name="Tian H."/>
            <person name="Witte H."/>
            <person name="Yang S.P."/>
            <person name="Wilson R.K."/>
            <person name="Sommer R.J."/>
        </authorList>
    </citation>
    <scope>NUCLEOTIDE SEQUENCE [LARGE SCALE GENOMIC DNA]</scope>
    <source>
        <strain evidence="2">PS312</strain>
    </source>
</reference>
<sequence>MRLLLLLTAFCIKVYSQQRSSAQPTPFYESRTLQQSSATVPQQATVSRQYPSIAPPVTAYHTAAAGVPAATNIQQHQTQQQRTRNPYPTQMSYRAPQRKSTPRGHAQSNHVPILTKASPTRIGNIVLVIFCGSVMRSDRLARGACPAAATEGGTREKKSRGSA</sequence>
<organism evidence="1 2">
    <name type="scientific">Pristionchus pacificus</name>
    <name type="common">Parasitic nematode worm</name>
    <dbReference type="NCBI Taxonomy" id="54126"/>
    <lineage>
        <taxon>Eukaryota</taxon>
        <taxon>Metazoa</taxon>
        <taxon>Ecdysozoa</taxon>
        <taxon>Nematoda</taxon>
        <taxon>Chromadorea</taxon>
        <taxon>Rhabditida</taxon>
        <taxon>Rhabditina</taxon>
        <taxon>Diplogasteromorpha</taxon>
        <taxon>Diplogasteroidea</taxon>
        <taxon>Neodiplogasteridae</taxon>
        <taxon>Pristionchus</taxon>
    </lineage>
</organism>